<dbReference type="Pfam" id="PF13095">
    <property type="entry name" value="FTA2"/>
    <property type="match status" value="1"/>
</dbReference>
<feature type="region of interest" description="Disordered" evidence="1">
    <location>
        <begin position="357"/>
        <end position="388"/>
    </location>
</feature>
<evidence type="ECO:0000313" key="3">
    <source>
        <dbReference type="Proteomes" id="UP001140502"/>
    </source>
</evidence>
<name>A0A9W8WJR7_9HYPO</name>
<protein>
    <submittedName>
        <fullName evidence="2">Uncharacterized protein</fullName>
    </submittedName>
</protein>
<keyword evidence="3" id="KW-1185">Reference proteome</keyword>
<comment type="caution">
    <text evidence="2">The sequence shown here is derived from an EMBL/GenBank/DDBJ whole genome shotgun (WGS) entry which is preliminary data.</text>
</comment>
<dbReference type="InterPro" id="IPR011009">
    <property type="entry name" value="Kinase-like_dom_sf"/>
</dbReference>
<reference evidence="2" key="1">
    <citation type="submission" date="2022-10" db="EMBL/GenBank/DDBJ databases">
        <title>Tapping the CABI collections for fungal endophytes: first genome assemblies for Collariella, Neodidymelliopsis, Ascochyta clinopodiicola, Didymella pomorum, Didymosphaeria variabile, Neocosmospora piperis and Neocucurbitaria cava.</title>
        <authorList>
            <person name="Hill R."/>
        </authorList>
    </citation>
    <scope>NUCLEOTIDE SEQUENCE</scope>
    <source>
        <strain evidence="2">IMI 366586</strain>
    </source>
</reference>
<dbReference type="Proteomes" id="UP001140502">
    <property type="component" value="Unassembled WGS sequence"/>
</dbReference>
<feature type="compositionally biased region" description="Basic residues" evidence="1">
    <location>
        <begin position="378"/>
        <end position="388"/>
    </location>
</feature>
<evidence type="ECO:0000313" key="2">
    <source>
        <dbReference type="EMBL" id="KAJ4327420.1"/>
    </source>
</evidence>
<organism evidence="2 3">
    <name type="scientific">Fusarium piperis</name>
    <dbReference type="NCBI Taxonomy" id="1435070"/>
    <lineage>
        <taxon>Eukaryota</taxon>
        <taxon>Fungi</taxon>
        <taxon>Dikarya</taxon>
        <taxon>Ascomycota</taxon>
        <taxon>Pezizomycotina</taxon>
        <taxon>Sordariomycetes</taxon>
        <taxon>Hypocreomycetidae</taxon>
        <taxon>Hypocreales</taxon>
        <taxon>Nectriaceae</taxon>
        <taxon>Fusarium</taxon>
        <taxon>Fusarium solani species complex</taxon>
    </lineage>
</organism>
<dbReference type="AlphaFoldDB" id="A0A9W8WJR7"/>
<dbReference type="InterPro" id="IPR025213">
    <property type="entry name" value="Sim4_Fta2"/>
</dbReference>
<dbReference type="OrthoDB" id="3432781at2759"/>
<proteinExistence type="predicted"/>
<gene>
    <name evidence="2" type="ORF">N0V84_002192</name>
</gene>
<accession>A0A9W8WJR7</accession>
<dbReference type="EMBL" id="JAPEUR010000025">
    <property type="protein sequence ID" value="KAJ4327420.1"/>
    <property type="molecule type" value="Genomic_DNA"/>
</dbReference>
<sequence length="388" mass="44535">MPLLKPLPDCEGPKLECFSDDLLAHDFKFLTIVDIGAHSVLVKAEIDGKLYAIKIFHQGTIQPCAHLYPFHEVPDDGDDYHHKERYGWPDSLIETLVLYATSFNNECRVFGRLKELGREDLAVRAHGYMPVYLNEQVEEQFQIALANCSFLRSQPAAELLEHPNLEEPLMAIVKDWVPGGQPAHDESTHKEGEWLRPTKFPKMLRNLRELHKCGIVVRDLKYQQYINGTLVDFSHAWTIPHVWGPEEGIQPSWVFASIAAWDLFCFQHEVIGEWNWWANIPVMRQKPCRLVAYRGINGRSIQEFGQNPDQASVYDRLRPRPGRQGPFLPLLNHEGVIADMTQDPPFDPALFDWKHVRKQADKKGRKTKRKAAAQQGRPAKKAKQARTA</sequence>
<evidence type="ECO:0000256" key="1">
    <source>
        <dbReference type="SAM" id="MobiDB-lite"/>
    </source>
</evidence>
<dbReference type="SUPFAM" id="SSF56112">
    <property type="entry name" value="Protein kinase-like (PK-like)"/>
    <property type="match status" value="1"/>
</dbReference>